<comment type="caution">
    <text evidence="1">The sequence shown here is derived from an EMBL/GenBank/DDBJ whole genome shotgun (WGS) entry which is preliminary data.</text>
</comment>
<evidence type="ECO:0000313" key="2">
    <source>
        <dbReference type="Proteomes" id="UP000754563"/>
    </source>
</evidence>
<sequence>MKVYIDDGIENVKMLMKAGRQDWAKRLMKKLELFAPPAEIEKKGGKKKR</sequence>
<gene>
    <name evidence="1" type="ORF">KC717_06760</name>
</gene>
<evidence type="ECO:0000313" key="1">
    <source>
        <dbReference type="EMBL" id="MCA9386318.1"/>
    </source>
</evidence>
<proteinExistence type="predicted"/>
<protein>
    <submittedName>
        <fullName evidence="1">Uncharacterized protein</fullName>
    </submittedName>
</protein>
<dbReference type="EMBL" id="JAGQLH010000124">
    <property type="protein sequence ID" value="MCA9386318.1"/>
    <property type="molecule type" value="Genomic_DNA"/>
</dbReference>
<reference evidence="1" key="2">
    <citation type="journal article" date="2021" name="Microbiome">
        <title>Successional dynamics and alternative stable states in a saline activated sludge microbial community over 9 years.</title>
        <authorList>
            <person name="Wang Y."/>
            <person name="Ye J."/>
            <person name="Ju F."/>
            <person name="Liu L."/>
            <person name="Boyd J.A."/>
            <person name="Deng Y."/>
            <person name="Parks D.H."/>
            <person name="Jiang X."/>
            <person name="Yin X."/>
            <person name="Woodcroft B.J."/>
            <person name="Tyson G.W."/>
            <person name="Hugenholtz P."/>
            <person name="Polz M.F."/>
            <person name="Zhang T."/>
        </authorList>
    </citation>
    <scope>NUCLEOTIDE SEQUENCE</scope>
    <source>
        <strain evidence="1">HKST-UBA11</strain>
    </source>
</reference>
<name>A0A955L950_9BACT</name>
<organism evidence="1 2">
    <name type="scientific">Candidatus Dojkabacteria bacterium</name>
    <dbReference type="NCBI Taxonomy" id="2099670"/>
    <lineage>
        <taxon>Bacteria</taxon>
        <taxon>Candidatus Dojkabacteria</taxon>
    </lineage>
</organism>
<dbReference type="Proteomes" id="UP000754563">
    <property type="component" value="Unassembled WGS sequence"/>
</dbReference>
<dbReference type="AlphaFoldDB" id="A0A955L950"/>
<reference evidence="1" key="1">
    <citation type="submission" date="2020-04" db="EMBL/GenBank/DDBJ databases">
        <authorList>
            <person name="Zhang T."/>
        </authorList>
    </citation>
    <scope>NUCLEOTIDE SEQUENCE</scope>
    <source>
        <strain evidence="1">HKST-UBA11</strain>
    </source>
</reference>
<accession>A0A955L950</accession>